<organism evidence="3 4">
    <name type="scientific">Chryseobacterium edaphi</name>
    <dbReference type="NCBI Taxonomy" id="2976532"/>
    <lineage>
        <taxon>Bacteria</taxon>
        <taxon>Pseudomonadati</taxon>
        <taxon>Bacteroidota</taxon>
        <taxon>Flavobacteriia</taxon>
        <taxon>Flavobacteriales</taxon>
        <taxon>Weeksellaceae</taxon>
        <taxon>Chryseobacterium group</taxon>
        <taxon>Chryseobacterium</taxon>
    </lineage>
</organism>
<keyword evidence="1" id="KW-1133">Transmembrane helix</keyword>
<gene>
    <name evidence="3" type="ORF">NZ698_13305</name>
</gene>
<dbReference type="RefSeq" id="WP_263003654.1">
    <property type="nucleotide sequence ID" value="NZ_JAOTEM010000003.1"/>
</dbReference>
<feature type="transmembrane region" description="Helical" evidence="1">
    <location>
        <begin position="172"/>
        <end position="193"/>
    </location>
</feature>
<dbReference type="EMBL" id="JAOTEM010000003">
    <property type="protein sequence ID" value="MCU7618180.1"/>
    <property type="molecule type" value="Genomic_DNA"/>
</dbReference>
<evidence type="ECO:0000313" key="4">
    <source>
        <dbReference type="Proteomes" id="UP001208649"/>
    </source>
</evidence>
<proteinExistence type="predicted"/>
<evidence type="ECO:0000259" key="2">
    <source>
        <dbReference type="PROSITE" id="PS50104"/>
    </source>
</evidence>
<name>A0ABT2W863_9FLAO</name>
<evidence type="ECO:0000313" key="3">
    <source>
        <dbReference type="EMBL" id="MCU7618180.1"/>
    </source>
</evidence>
<dbReference type="InterPro" id="IPR035897">
    <property type="entry name" value="Toll_tir_struct_dom_sf"/>
</dbReference>
<dbReference type="Pfam" id="PF13676">
    <property type="entry name" value="TIR_2"/>
    <property type="match status" value="1"/>
</dbReference>
<dbReference type="Gene3D" id="3.40.50.10140">
    <property type="entry name" value="Toll/interleukin-1 receptor homology (TIR) domain"/>
    <property type="match status" value="1"/>
</dbReference>
<accession>A0ABT2W863</accession>
<sequence>MAKIYLSYQHQDTDLILQISKKLIDKGHEIVMDSTAMKVGRDWRTDLLNELKNSDGVLVLITENSLNSKYVISEIGTTRALIGDNDKFLIPVIKGNFEVPDFIKDIYCLRLDDNNLDLTIEKIDTSIVSFQNNKLVKDEERKKKIQLIESKAADYIKEATKNLTIRERHNKYVAYSCYLAGFISLTAGVYFSIDGLYKFSETQNILNADKSFPLTNLIIILVKSIIIIGLLIACSKYTFTLGKSFMHESLRNSDRIHAISFGEFFIKAFGDKISSYKEITEIFQNWNIDKSSSFYEMDTKTYDPNFSENLVDIIKSLSEKIQK</sequence>
<keyword evidence="1" id="KW-0812">Transmembrane</keyword>
<evidence type="ECO:0000256" key="1">
    <source>
        <dbReference type="SAM" id="Phobius"/>
    </source>
</evidence>
<dbReference type="PROSITE" id="PS50104">
    <property type="entry name" value="TIR"/>
    <property type="match status" value="1"/>
</dbReference>
<reference evidence="4" key="1">
    <citation type="submission" date="2023-07" db="EMBL/GenBank/DDBJ databases">
        <title>Chryseobacterium sp. strain PBS4-4 Genome sequencing and assembly.</title>
        <authorList>
            <person name="Jung Y."/>
        </authorList>
    </citation>
    <scope>NUCLEOTIDE SEQUENCE [LARGE SCALE GENOMIC DNA]</scope>
    <source>
        <strain evidence="4">PBS4-4</strain>
    </source>
</reference>
<comment type="caution">
    <text evidence="3">The sequence shown here is derived from an EMBL/GenBank/DDBJ whole genome shotgun (WGS) entry which is preliminary data.</text>
</comment>
<dbReference type="InterPro" id="IPR000157">
    <property type="entry name" value="TIR_dom"/>
</dbReference>
<dbReference type="SUPFAM" id="SSF52200">
    <property type="entry name" value="Toll/Interleukin receptor TIR domain"/>
    <property type="match status" value="1"/>
</dbReference>
<feature type="domain" description="TIR" evidence="2">
    <location>
        <begin position="1"/>
        <end position="129"/>
    </location>
</feature>
<keyword evidence="4" id="KW-1185">Reference proteome</keyword>
<keyword evidence="1" id="KW-0472">Membrane</keyword>
<protein>
    <submittedName>
        <fullName evidence="3">Toll/interleukin-1 receptor domain-containing protein</fullName>
    </submittedName>
</protein>
<keyword evidence="3" id="KW-0675">Receptor</keyword>
<dbReference type="Proteomes" id="UP001208649">
    <property type="component" value="Unassembled WGS sequence"/>
</dbReference>
<feature type="transmembrane region" description="Helical" evidence="1">
    <location>
        <begin position="213"/>
        <end position="234"/>
    </location>
</feature>